<dbReference type="RefSeq" id="WP_200234310.1">
    <property type="nucleotide sequence ID" value="NZ_NRRV01000006.1"/>
</dbReference>
<keyword evidence="4" id="KW-1185">Reference proteome</keyword>
<protein>
    <recommendedName>
        <fullName evidence="2">Response regulatory domain-containing protein</fullName>
    </recommendedName>
</protein>
<dbReference type="Gene3D" id="3.40.50.2300">
    <property type="match status" value="1"/>
</dbReference>
<dbReference type="EMBL" id="NRRV01000006">
    <property type="protein sequence ID" value="MBK1629943.1"/>
    <property type="molecule type" value="Genomic_DNA"/>
</dbReference>
<gene>
    <name evidence="3" type="ORF">CKO31_04135</name>
</gene>
<evidence type="ECO:0000313" key="3">
    <source>
        <dbReference type="EMBL" id="MBK1629943.1"/>
    </source>
</evidence>
<proteinExistence type="predicted"/>
<feature type="modified residue" description="4-aspartylphosphate" evidence="1">
    <location>
        <position position="61"/>
    </location>
</feature>
<dbReference type="InterPro" id="IPR052048">
    <property type="entry name" value="ST_Response_Regulator"/>
</dbReference>
<dbReference type="PANTHER" id="PTHR43228:SF1">
    <property type="entry name" value="TWO-COMPONENT RESPONSE REGULATOR ARR22"/>
    <property type="match status" value="1"/>
</dbReference>
<dbReference type="PROSITE" id="PS50110">
    <property type="entry name" value="RESPONSE_REGULATORY"/>
    <property type="match status" value="1"/>
</dbReference>
<dbReference type="PANTHER" id="PTHR43228">
    <property type="entry name" value="TWO-COMPONENT RESPONSE REGULATOR"/>
    <property type="match status" value="1"/>
</dbReference>
<dbReference type="InterPro" id="IPR001789">
    <property type="entry name" value="Sig_transdc_resp-reg_receiver"/>
</dbReference>
<sequence length="132" mass="14812">MAKKNLTETNKFILWVNDHLSMDEDRHRALMEKGVTVVCAASTEKAVDLFGRARYDAVVTDLRRLEYGQKNDSAGIELTQQIRNSNNHIPIFIYTINIDSSVVELAKRAGATMITTNPVELDAALKQHQLIA</sequence>
<evidence type="ECO:0000256" key="1">
    <source>
        <dbReference type="PROSITE-ProRule" id="PRU00169"/>
    </source>
</evidence>
<evidence type="ECO:0000259" key="2">
    <source>
        <dbReference type="PROSITE" id="PS50110"/>
    </source>
</evidence>
<dbReference type="CDD" id="cd00156">
    <property type="entry name" value="REC"/>
    <property type="match status" value="1"/>
</dbReference>
<comment type="caution">
    <text evidence="3">The sequence shown here is derived from an EMBL/GenBank/DDBJ whole genome shotgun (WGS) entry which is preliminary data.</text>
</comment>
<dbReference type="InterPro" id="IPR011006">
    <property type="entry name" value="CheY-like_superfamily"/>
</dbReference>
<name>A0ABS1CDH6_9GAMM</name>
<dbReference type="SUPFAM" id="SSF52172">
    <property type="entry name" value="CheY-like"/>
    <property type="match status" value="1"/>
</dbReference>
<dbReference type="Pfam" id="PF00072">
    <property type="entry name" value="Response_reg"/>
    <property type="match status" value="1"/>
</dbReference>
<evidence type="ECO:0000313" key="4">
    <source>
        <dbReference type="Proteomes" id="UP000748752"/>
    </source>
</evidence>
<keyword evidence="1" id="KW-0597">Phosphoprotein</keyword>
<feature type="domain" description="Response regulatory" evidence="2">
    <location>
        <begin position="12"/>
        <end position="132"/>
    </location>
</feature>
<reference evidence="3 4" key="1">
    <citation type="journal article" date="2020" name="Microorganisms">
        <title>Osmotic Adaptation and Compatible Solute Biosynthesis of Phototrophic Bacteria as Revealed from Genome Analyses.</title>
        <authorList>
            <person name="Imhoff J.F."/>
            <person name="Rahn T."/>
            <person name="Kunzel S."/>
            <person name="Keller A."/>
            <person name="Neulinger S.C."/>
        </authorList>
    </citation>
    <scope>NUCLEOTIDE SEQUENCE [LARGE SCALE GENOMIC DNA]</scope>
    <source>
        <strain evidence="3 4">DSM 6210</strain>
    </source>
</reference>
<organism evidence="3 4">
    <name type="scientific">Thiohalocapsa halophila</name>
    <dbReference type="NCBI Taxonomy" id="69359"/>
    <lineage>
        <taxon>Bacteria</taxon>
        <taxon>Pseudomonadati</taxon>
        <taxon>Pseudomonadota</taxon>
        <taxon>Gammaproteobacteria</taxon>
        <taxon>Chromatiales</taxon>
        <taxon>Chromatiaceae</taxon>
        <taxon>Thiohalocapsa</taxon>
    </lineage>
</organism>
<accession>A0ABS1CDH6</accession>
<dbReference type="Proteomes" id="UP000748752">
    <property type="component" value="Unassembled WGS sequence"/>
</dbReference>